<evidence type="ECO:0000259" key="3">
    <source>
        <dbReference type="PROSITE" id="PS50977"/>
    </source>
</evidence>
<dbReference type="GO" id="GO:0003677">
    <property type="term" value="F:DNA binding"/>
    <property type="evidence" value="ECO:0007669"/>
    <property type="project" value="UniProtKB-UniRule"/>
</dbReference>
<dbReference type="PROSITE" id="PS50977">
    <property type="entry name" value="HTH_TETR_2"/>
    <property type="match status" value="1"/>
</dbReference>
<organism evidence="4 5">
    <name type="scientific">Candidatus Egerieisoma faecipullorum</name>
    <dbReference type="NCBI Taxonomy" id="2840963"/>
    <lineage>
        <taxon>Bacteria</taxon>
        <taxon>Bacillati</taxon>
        <taxon>Bacillota</taxon>
        <taxon>Clostridia</taxon>
        <taxon>Eubacteriales</taxon>
        <taxon>Clostridiaceae</taxon>
        <taxon>Clostridiaceae incertae sedis</taxon>
        <taxon>Candidatus Egerieisoma</taxon>
    </lineage>
</organism>
<reference evidence="4" key="1">
    <citation type="submission" date="2020-10" db="EMBL/GenBank/DDBJ databases">
        <authorList>
            <person name="Gilroy R."/>
        </authorList>
    </citation>
    <scope>NUCLEOTIDE SEQUENCE</scope>
    <source>
        <strain evidence="4">CHK195-4489</strain>
    </source>
</reference>
<accession>A0A9D1I6M5</accession>
<evidence type="ECO:0000313" key="5">
    <source>
        <dbReference type="Proteomes" id="UP000824089"/>
    </source>
</evidence>
<dbReference type="Pfam" id="PF14278">
    <property type="entry name" value="TetR_C_8"/>
    <property type="match status" value="1"/>
</dbReference>
<dbReference type="PANTHER" id="PTHR43479">
    <property type="entry name" value="ACREF/ENVCD OPERON REPRESSOR-RELATED"/>
    <property type="match status" value="1"/>
</dbReference>
<keyword evidence="1 2" id="KW-0238">DNA-binding</keyword>
<dbReference type="PANTHER" id="PTHR43479:SF23">
    <property type="entry name" value="HTH TETR-TYPE DOMAIN-CONTAINING PROTEIN"/>
    <property type="match status" value="1"/>
</dbReference>
<feature type="DNA-binding region" description="H-T-H motif" evidence="2">
    <location>
        <begin position="29"/>
        <end position="48"/>
    </location>
</feature>
<feature type="domain" description="HTH tetR-type" evidence="3">
    <location>
        <begin position="6"/>
        <end position="66"/>
    </location>
</feature>
<dbReference type="EMBL" id="DVMM01000057">
    <property type="protein sequence ID" value="HIU29218.1"/>
    <property type="molecule type" value="Genomic_DNA"/>
</dbReference>
<dbReference type="AlphaFoldDB" id="A0A9D1I6M5"/>
<reference evidence="4" key="2">
    <citation type="journal article" date="2021" name="PeerJ">
        <title>Extensive microbial diversity within the chicken gut microbiome revealed by metagenomics and culture.</title>
        <authorList>
            <person name="Gilroy R."/>
            <person name="Ravi A."/>
            <person name="Getino M."/>
            <person name="Pursley I."/>
            <person name="Horton D.L."/>
            <person name="Alikhan N.F."/>
            <person name="Baker D."/>
            <person name="Gharbi K."/>
            <person name="Hall N."/>
            <person name="Watson M."/>
            <person name="Adriaenssens E.M."/>
            <person name="Foster-Nyarko E."/>
            <person name="Jarju S."/>
            <person name="Secka A."/>
            <person name="Antonio M."/>
            <person name="Oren A."/>
            <person name="Chaudhuri R.R."/>
            <person name="La Ragione R."/>
            <person name="Hildebrand F."/>
            <person name="Pallen M.J."/>
        </authorList>
    </citation>
    <scope>NUCLEOTIDE SEQUENCE</scope>
    <source>
        <strain evidence="4">CHK195-4489</strain>
    </source>
</reference>
<proteinExistence type="predicted"/>
<evidence type="ECO:0000256" key="2">
    <source>
        <dbReference type="PROSITE-ProRule" id="PRU00335"/>
    </source>
</evidence>
<dbReference type="InterPro" id="IPR039532">
    <property type="entry name" value="TetR_C_Firmicutes"/>
</dbReference>
<dbReference type="InterPro" id="IPR001647">
    <property type="entry name" value="HTH_TetR"/>
</dbReference>
<evidence type="ECO:0000256" key="1">
    <source>
        <dbReference type="ARBA" id="ARBA00023125"/>
    </source>
</evidence>
<gene>
    <name evidence="4" type="ORF">IAD50_02855</name>
</gene>
<dbReference type="Proteomes" id="UP000824089">
    <property type="component" value="Unassembled WGS sequence"/>
</dbReference>
<dbReference type="Pfam" id="PF00440">
    <property type="entry name" value="TetR_N"/>
    <property type="match status" value="1"/>
</dbReference>
<sequence length="187" mass="21800">MDRRQRKTRAAIFKAFTKLLSEKKYNQITVQEIIDEADVGRTTFYSHFETKDLLLKELCEELFGHIIDTAMGLPHGHSHTSYGKASDPVFLHLFQHLEKNDRNILELLSSRNNDLFLGYFKSSLRKLIISQYAEKGRLRNPALPEDYLVNHISSSFVETVSWWIARKRKEAPETITEYFLAVIEPIL</sequence>
<dbReference type="InterPro" id="IPR050624">
    <property type="entry name" value="HTH-type_Tx_Regulator"/>
</dbReference>
<dbReference type="SUPFAM" id="SSF46689">
    <property type="entry name" value="Homeodomain-like"/>
    <property type="match status" value="1"/>
</dbReference>
<name>A0A9D1I6M5_9CLOT</name>
<evidence type="ECO:0000313" key="4">
    <source>
        <dbReference type="EMBL" id="HIU29218.1"/>
    </source>
</evidence>
<dbReference type="Gene3D" id="1.10.357.10">
    <property type="entry name" value="Tetracycline Repressor, domain 2"/>
    <property type="match status" value="1"/>
</dbReference>
<protein>
    <submittedName>
        <fullName evidence="4">TetR/AcrR family transcriptional regulator</fullName>
    </submittedName>
</protein>
<comment type="caution">
    <text evidence="4">The sequence shown here is derived from an EMBL/GenBank/DDBJ whole genome shotgun (WGS) entry which is preliminary data.</text>
</comment>
<dbReference type="InterPro" id="IPR009057">
    <property type="entry name" value="Homeodomain-like_sf"/>
</dbReference>